<accession>A0A1H0MBZ1</accession>
<evidence type="ECO:0000256" key="2">
    <source>
        <dbReference type="ARBA" id="ARBA00022729"/>
    </source>
</evidence>
<dbReference type="PANTHER" id="PTHR33376:SF5">
    <property type="entry name" value="EXTRACYTOPLASMIC SOLUTE RECEPTOR PROTEIN"/>
    <property type="match status" value="1"/>
</dbReference>
<dbReference type="GO" id="GO:0055085">
    <property type="term" value="P:transmembrane transport"/>
    <property type="evidence" value="ECO:0007669"/>
    <property type="project" value="InterPro"/>
</dbReference>
<feature type="signal peptide" evidence="4">
    <location>
        <begin position="1"/>
        <end position="20"/>
    </location>
</feature>
<comment type="subcellular location">
    <subcellularLocation>
        <location evidence="1">Periplasm</location>
    </subcellularLocation>
</comment>
<dbReference type="Proteomes" id="UP000324252">
    <property type="component" value="Unassembled WGS sequence"/>
</dbReference>
<feature type="chain" id="PRO_5015064901" evidence="4">
    <location>
        <begin position="21"/>
        <end position="322"/>
    </location>
</feature>
<evidence type="ECO:0000256" key="4">
    <source>
        <dbReference type="SAM" id="SignalP"/>
    </source>
</evidence>
<dbReference type="InterPro" id="IPR038404">
    <property type="entry name" value="TRAP_DctP_sf"/>
</dbReference>
<gene>
    <name evidence="5" type="ORF">SAMN05444142_1162</name>
</gene>
<dbReference type="CDD" id="cd13603">
    <property type="entry name" value="PBP2_TRAP_Siap_TeaA_like"/>
    <property type="match status" value="1"/>
</dbReference>
<dbReference type="InterPro" id="IPR018389">
    <property type="entry name" value="DctP_fam"/>
</dbReference>
<protein>
    <submittedName>
        <fullName evidence="5">TRAP-type C4-dicarboxylate transport system, substrate-binding protein</fullName>
    </submittedName>
</protein>
<dbReference type="OrthoDB" id="6139617at2"/>
<reference evidence="5 6" key="1">
    <citation type="submission" date="2016-11" db="EMBL/GenBank/DDBJ databases">
        <authorList>
            <person name="Varghese N."/>
            <person name="Submissions S."/>
        </authorList>
    </citation>
    <scope>NUCLEOTIDE SEQUENCE [LARGE SCALE GENOMIC DNA]</scope>
    <source>
        <strain evidence="5 6">DSM 29620</strain>
    </source>
</reference>
<evidence type="ECO:0000256" key="3">
    <source>
        <dbReference type="ARBA" id="ARBA00022764"/>
    </source>
</evidence>
<keyword evidence="2 4" id="KW-0732">Signal</keyword>
<dbReference type="Pfam" id="PF03480">
    <property type="entry name" value="DctP"/>
    <property type="match status" value="1"/>
</dbReference>
<name>A0A1H0MBZ1_9RHOB</name>
<dbReference type="SUPFAM" id="SSF53850">
    <property type="entry name" value="Periplasmic binding protein-like II"/>
    <property type="match status" value="1"/>
</dbReference>
<sequence length="322" mass="35269">MLKFCTASVLACAVALPAGAVELQYSLPFNDANEFTRIGVDWTERVAAATDGEVVFKPMSNSALVSVPESLDAVSDGVVPSVQAVASAMASVIPAFSYLEMSMSVPVDHAEEVMGKIYPDVEKLLEPFDVKVLWMMPAFGGGVACKEDYIKDPADLSGLKVRVAGRWQAKQSQAMGALPVSLPGSDIYTALQNGTIDCTQTATSIYVSSSLYEVAPYYYDYSWAGQALITIVGNDAWNRLTDEQKQAVEKVSQEMTGEGTKRLYEKNQEEIAAIKEQANYTEVDSQVLLERWDPIFKEAMAEVPEDDQTGRHFVETLYSYTQ</sequence>
<dbReference type="Gene3D" id="3.40.190.170">
    <property type="entry name" value="Bacterial extracellular solute-binding protein, family 7"/>
    <property type="match status" value="1"/>
</dbReference>
<dbReference type="RefSeq" id="WP_149789435.1">
    <property type="nucleotide sequence ID" value="NZ_FNIO01000009.1"/>
</dbReference>
<evidence type="ECO:0000313" key="5">
    <source>
        <dbReference type="EMBL" id="SHK99149.1"/>
    </source>
</evidence>
<keyword evidence="6" id="KW-1185">Reference proteome</keyword>
<dbReference type="PANTHER" id="PTHR33376">
    <property type="match status" value="1"/>
</dbReference>
<dbReference type="AlphaFoldDB" id="A0A1H0MBZ1"/>
<evidence type="ECO:0000313" key="6">
    <source>
        <dbReference type="Proteomes" id="UP000324252"/>
    </source>
</evidence>
<dbReference type="NCBIfam" id="NF037995">
    <property type="entry name" value="TRAP_S1"/>
    <property type="match status" value="1"/>
</dbReference>
<organism evidence="5 6">
    <name type="scientific">Lutimaribacter pacificus</name>
    <dbReference type="NCBI Taxonomy" id="391948"/>
    <lineage>
        <taxon>Bacteria</taxon>
        <taxon>Pseudomonadati</taxon>
        <taxon>Pseudomonadota</taxon>
        <taxon>Alphaproteobacteria</taxon>
        <taxon>Rhodobacterales</taxon>
        <taxon>Roseobacteraceae</taxon>
        <taxon>Lutimaribacter</taxon>
    </lineage>
</organism>
<dbReference type="EMBL" id="FQZZ01000016">
    <property type="protein sequence ID" value="SHK99149.1"/>
    <property type="molecule type" value="Genomic_DNA"/>
</dbReference>
<keyword evidence="3" id="KW-0574">Periplasm</keyword>
<dbReference type="GO" id="GO:0042597">
    <property type="term" value="C:periplasmic space"/>
    <property type="evidence" value="ECO:0007669"/>
    <property type="project" value="UniProtKB-SubCell"/>
</dbReference>
<proteinExistence type="predicted"/>
<evidence type="ECO:0000256" key="1">
    <source>
        <dbReference type="ARBA" id="ARBA00004418"/>
    </source>
</evidence>